<gene>
    <name evidence="2" type="ORF">ACFQ5X_17610</name>
</gene>
<dbReference type="InterPro" id="IPR011335">
    <property type="entry name" value="Restrct_endonuc-II-like"/>
</dbReference>
<evidence type="ECO:0000259" key="1">
    <source>
        <dbReference type="Pfam" id="PF09588"/>
    </source>
</evidence>
<dbReference type="Proteomes" id="UP001597058">
    <property type="component" value="Unassembled WGS sequence"/>
</dbReference>
<organism evidence="2 3">
    <name type="scientific">Streptomyces kaempferi</name>
    <dbReference type="NCBI Taxonomy" id="333725"/>
    <lineage>
        <taxon>Bacteria</taxon>
        <taxon>Bacillati</taxon>
        <taxon>Actinomycetota</taxon>
        <taxon>Actinomycetes</taxon>
        <taxon>Kitasatosporales</taxon>
        <taxon>Streptomycetaceae</taxon>
        <taxon>Streptomyces</taxon>
    </lineage>
</organism>
<reference evidence="3" key="1">
    <citation type="journal article" date="2019" name="Int. J. Syst. Evol. Microbiol.">
        <title>The Global Catalogue of Microorganisms (GCM) 10K type strain sequencing project: providing services to taxonomists for standard genome sequencing and annotation.</title>
        <authorList>
            <consortium name="The Broad Institute Genomics Platform"/>
            <consortium name="The Broad Institute Genome Sequencing Center for Infectious Disease"/>
            <person name="Wu L."/>
            <person name="Ma J."/>
        </authorList>
    </citation>
    <scope>NUCLEOTIDE SEQUENCE [LARGE SCALE GENOMIC DNA]</scope>
    <source>
        <strain evidence="3">CGMCC 4.7020</strain>
    </source>
</reference>
<dbReference type="EMBL" id="JBHTMM010000019">
    <property type="protein sequence ID" value="MFD1307659.1"/>
    <property type="molecule type" value="Genomic_DNA"/>
</dbReference>
<evidence type="ECO:0000313" key="3">
    <source>
        <dbReference type="Proteomes" id="UP001597058"/>
    </source>
</evidence>
<dbReference type="InterPro" id="IPR019080">
    <property type="entry name" value="YqaJ_viral_recombinase"/>
</dbReference>
<dbReference type="Pfam" id="PF09588">
    <property type="entry name" value="YqaJ"/>
    <property type="match status" value="1"/>
</dbReference>
<dbReference type="PANTHER" id="PTHR46609:SF6">
    <property type="entry name" value="EXONUCLEASE, PHAGE-TYPE_RECB, C-TERMINAL DOMAIN-CONTAINING PROTEIN-RELATED"/>
    <property type="match status" value="1"/>
</dbReference>
<dbReference type="RefSeq" id="WP_381242756.1">
    <property type="nucleotide sequence ID" value="NZ_JBHSKH010000136.1"/>
</dbReference>
<proteinExistence type="predicted"/>
<dbReference type="InterPro" id="IPR051703">
    <property type="entry name" value="NF-kappa-B_Signaling_Reg"/>
</dbReference>
<feature type="domain" description="YqaJ viral recombinase" evidence="1">
    <location>
        <begin position="23"/>
        <end position="160"/>
    </location>
</feature>
<dbReference type="InterPro" id="IPR011604">
    <property type="entry name" value="PDDEXK-like_dom_sf"/>
</dbReference>
<dbReference type="InterPro" id="IPR017482">
    <property type="entry name" value="Lambda-type_endonuclease"/>
</dbReference>
<dbReference type="SUPFAM" id="SSF52980">
    <property type="entry name" value="Restriction endonuclease-like"/>
    <property type="match status" value="1"/>
</dbReference>
<dbReference type="NCBIfam" id="TIGR03033">
    <property type="entry name" value="phage_rel_nuc"/>
    <property type="match status" value="1"/>
</dbReference>
<keyword evidence="3" id="KW-1185">Reference proteome</keyword>
<protein>
    <submittedName>
        <fullName evidence="2">YqaJ viral recombinase family protein</fullName>
    </submittedName>
</protein>
<dbReference type="PANTHER" id="PTHR46609">
    <property type="entry name" value="EXONUCLEASE, PHAGE-TYPE/RECB, C-TERMINAL DOMAIN-CONTAINING PROTEIN"/>
    <property type="match status" value="1"/>
</dbReference>
<dbReference type="Gene3D" id="3.90.320.10">
    <property type="match status" value="1"/>
</dbReference>
<sequence length="326" mass="36113">MTTTLSYPSGAVLALSPDAPRDEWHAVRKTGIGGSDIAAICGLNKWTSPLEIWLKKTGQSVPRRDNPTLDEAAEMGHELEPVTARRFTKKTGLPIYDNPGTLRLPDIPWAIVNLDRTTEEAGLPGVVELKSRSSYALADWEDDTPIDVQVQTQWQLLLTGWSFGYSAALIGGQRTIVHRIERDEQLINDLLTIAADFWGRVETGTPPPLDGSHATGDILDRIHANPNRIDTIADPAEVEKWLTARRLAKAQLEAADSALTEADNHLKQIAGDATDVYIRGELAYTWRPRRGQISWKTAALEANPDLDPEPYRGEDTRTLNIVMEQQ</sequence>
<accession>A0ABW3XFL3</accession>
<comment type="caution">
    <text evidence="2">The sequence shown here is derived from an EMBL/GenBank/DDBJ whole genome shotgun (WGS) entry which is preliminary data.</text>
</comment>
<evidence type="ECO:0000313" key="2">
    <source>
        <dbReference type="EMBL" id="MFD1307659.1"/>
    </source>
</evidence>
<name>A0ABW3XFL3_9ACTN</name>